<protein>
    <submittedName>
        <fullName evidence="2">Uncharacterized protein</fullName>
    </submittedName>
</protein>
<sequence length="123" mass="14172">MKWLLVIIILVPGLLCAEMIEVPREELMEYLARMEKNKVTIEQLTISNLQLQQEKTELEQSVINLESRMNVLSRNKIFVGGNFGYPLLNIDCMLLYQFGGNGLYLLGGYNRGFNINVGYVRRL</sequence>
<organism evidence="2">
    <name type="scientific">marine sediment metagenome</name>
    <dbReference type="NCBI Taxonomy" id="412755"/>
    <lineage>
        <taxon>unclassified sequences</taxon>
        <taxon>metagenomes</taxon>
        <taxon>ecological metagenomes</taxon>
    </lineage>
</organism>
<proteinExistence type="predicted"/>
<feature type="coiled-coil region" evidence="1">
    <location>
        <begin position="41"/>
        <end position="75"/>
    </location>
</feature>
<reference evidence="2" key="1">
    <citation type="journal article" date="2015" name="Nature">
        <title>Complex archaea that bridge the gap between prokaryotes and eukaryotes.</title>
        <authorList>
            <person name="Spang A."/>
            <person name="Saw J.H."/>
            <person name="Jorgensen S.L."/>
            <person name="Zaremba-Niedzwiedzka K."/>
            <person name="Martijn J."/>
            <person name="Lind A.E."/>
            <person name="van Eijk R."/>
            <person name="Schleper C."/>
            <person name="Guy L."/>
            <person name="Ettema T.J."/>
        </authorList>
    </citation>
    <scope>NUCLEOTIDE SEQUENCE</scope>
</reference>
<evidence type="ECO:0000313" key="2">
    <source>
        <dbReference type="EMBL" id="KKN05480.1"/>
    </source>
</evidence>
<evidence type="ECO:0000256" key="1">
    <source>
        <dbReference type="SAM" id="Coils"/>
    </source>
</evidence>
<keyword evidence="1" id="KW-0175">Coiled coil</keyword>
<dbReference type="EMBL" id="LAZR01004799">
    <property type="protein sequence ID" value="KKN05480.1"/>
    <property type="molecule type" value="Genomic_DNA"/>
</dbReference>
<accession>A0A0F9MDQ7</accession>
<dbReference type="AlphaFoldDB" id="A0A0F9MDQ7"/>
<gene>
    <name evidence="2" type="ORF">LCGC14_1086870</name>
</gene>
<comment type="caution">
    <text evidence="2">The sequence shown here is derived from an EMBL/GenBank/DDBJ whole genome shotgun (WGS) entry which is preliminary data.</text>
</comment>
<name>A0A0F9MDQ7_9ZZZZ</name>